<evidence type="ECO:0000259" key="1">
    <source>
        <dbReference type="Pfam" id="PF01261"/>
    </source>
</evidence>
<evidence type="ECO:0000313" key="2">
    <source>
        <dbReference type="EMBL" id="MYL32162.1"/>
    </source>
</evidence>
<dbReference type="OrthoDB" id="256906at2"/>
<comment type="caution">
    <text evidence="2">The sequence shown here is derived from an EMBL/GenBank/DDBJ whole genome shotgun (WGS) entry which is preliminary data.</text>
</comment>
<proteinExistence type="predicted"/>
<reference evidence="2 3" key="1">
    <citation type="submission" date="2019-11" db="EMBL/GenBank/DDBJ databases">
        <title>Genome sequences of 17 halophilic strains isolated from different environments.</title>
        <authorList>
            <person name="Furrow R.E."/>
        </authorList>
    </citation>
    <scope>NUCLEOTIDE SEQUENCE [LARGE SCALE GENOMIC DNA]</scope>
    <source>
        <strain evidence="2 3">22514_16_FS</strain>
    </source>
</reference>
<dbReference type="SUPFAM" id="SSF51658">
    <property type="entry name" value="Xylose isomerase-like"/>
    <property type="match status" value="1"/>
</dbReference>
<dbReference type="EMBL" id="WMEQ01000001">
    <property type="protein sequence ID" value="MYL32162.1"/>
    <property type="molecule type" value="Genomic_DNA"/>
</dbReference>
<protein>
    <submittedName>
        <fullName evidence="2">TIM barrel protein</fullName>
    </submittedName>
</protein>
<evidence type="ECO:0000313" key="3">
    <source>
        <dbReference type="Proteomes" id="UP000468638"/>
    </source>
</evidence>
<dbReference type="InterPro" id="IPR050312">
    <property type="entry name" value="IolE/XylAMocC-like"/>
</dbReference>
<dbReference type="RefSeq" id="WP_160847477.1">
    <property type="nucleotide sequence ID" value="NZ_WMEQ01000001.1"/>
</dbReference>
<gene>
    <name evidence="2" type="ORF">GLW05_00895</name>
</gene>
<sequence length="273" mass="30396">MLIGLGSFMFRYSVGTKTFQPEQPLDAVGLVEKAADLGADLVQFAENLPLDDYTQADLLRVKEIASKNNIVLEAGTAGATKEILLRHLEIAQSLDAKLVRVAPHAPNLNLTYYEIRDAIVLVLPEYERAGVSIAIENHFTMKSEDLVALLKEIDHPLVGTCVDTGNSIAQQEWPLETVKMLAPFAKSLHLKDYDMHMHPEGIGVNVRGCPLGEGMQDIQEVMDVIQQYCGMNINVVLEQWMPKLENEVDTLKQEEEWIRTSLANGKKFIVANV</sequence>
<dbReference type="Gene3D" id="3.20.20.150">
    <property type="entry name" value="Divalent-metal-dependent TIM barrel enzymes"/>
    <property type="match status" value="1"/>
</dbReference>
<dbReference type="InterPro" id="IPR013022">
    <property type="entry name" value="Xyl_isomerase-like_TIM-brl"/>
</dbReference>
<feature type="domain" description="Xylose isomerase-like TIM barrel" evidence="1">
    <location>
        <begin position="31"/>
        <end position="259"/>
    </location>
</feature>
<dbReference type="PANTHER" id="PTHR12110:SF53">
    <property type="entry name" value="BLR5974 PROTEIN"/>
    <property type="match status" value="1"/>
</dbReference>
<dbReference type="PANTHER" id="PTHR12110">
    <property type="entry name" value="HYDROXYPYRUVATE ISOMERASE"/>
    <property type="match status" value="1"/>
</dbReference>
<accession>A0A6I4ZWD9</accession>
<dbReference type="Pfam" id="PF01261">
    <property type="entry name" value="AP_endonuc_2"/>
    <property type="match status" value="1"/>
</dbReference>
<organism evidence="2 3">
    <name type="scientific">Pontibacillus yanchengensis</name>
    <dbReference type="NCBI Taxonomy" id="462910"/>
    <lineage>
        <taxon>Bacteria</taxon>
        <taxon>Bacillati</taxon>
        <taxon>Bacillota</taxon>
        <taxon>Bacilli</taxon>
        <taxon>Bacillales</taxon>
        <taxon>Bacillaceae</taxon>
        <taxon>Pontibacillus</taxon>
    </lineage>
</organism>
<dbReference type="InterPro" id="IPR036237">
    <property type="entry name" value="Xyl_isomerase-like_sf"/>
</dbReference>
<dbReference type="Proteomes" id="UP000468638">
    <property type="component" value="Unassembled WGS sequence"/>
</dbReference>
<name>A0A6I4ZWD9_9BACI</name>
<dbReference type="AlphaFoldDB" id="A0A6I4ZWD9"/>